<gene>
    <name evidence="1" type="ordered locus">Ecym_4720</name>
</gene>
<dbReference type="eggNOG" id="ENOG502RY9B">
    <property type="taxonomic scope" value="Eukaryota"/>
</dbReference>
<dbReference type="AlphaFoldDB" id="G8JSL8"/>
<dbReference type="FunCoup" id="G8JSL8">
    <property type="interactions" value="44"/>
</dbReference>
<dbReference type="OMA" id="MLFKQWN"/>
<dbReference type="Gene3D" id="3.40.50.12120">
    <property type="entry name" value="POC1 chaperone"/>
    <property type="match status" value="1"/>
</dbReference>
<dbReference type="InterPro" id="IPR038605">
    <property type="entry name" value="Pba1_sf"/>
</dbReference>
<name>G8JSL8_ERECY</name>
<protein>
    <recommendedName>
        <fullName evidence="3">Proteasome assembly chaperone 1</fullName>
    </recommendedName>
</protein>
<dbReference type="GeneID" id="11472875"/>
<dbReference type="GO" id="GO:0043248">
    <property type="term" value="P:proteasome assembly"/>
    <property type="evidence" value="ECO:0007669"/>
    <property type="project" value="InterPro"/>
</dbReference>
<dbReference type="Pfam" id="PF10450">
    <property type="entry name" value="POC1"/>
    <property type="match status" value="1"/>
</dbReference>
<reference evidence="2" key="1">
    <citation type="journal article" date="2012" name="G3 (Bethesda)">
        <title>Pichia sorbitophila, an interspecies yeast hybrid reveals early steps of genome resolution following polyploidization.</title>
        <authorList>
            <person name="Leh Louis V."/>
            <person name="Despons L."/>
            <person name="Friedrich A."/>
            <person name="Martin T."/>
            <person name="Durrens P."/>
            <person name="Casaregola S."/>
            <person name="Neuveglise C."/>
            <person name="Fairhead C."/>
            <person name="Marck C."/>
            <person name="Cruz J.A."/>
            <person name="Straub M.L."/>
            <person name="Kugler V."/>
            <person name="Sacerdot C."/>
            <person name="Uzunov Z."/>
            <person name="Thierry A."/>
            <person name="Weiss S."/>
            <person name="Bleykasten C."/>
            <person name="De Montigny J."/>
            <person name="Jacques N."/>
            <person name="Jung P."/>
            <person name="Lemaire M."/>
            <person name="Mallet S."/>
            <person name="Morel G."/>
            <person name="Richard G.F."/>
            <person name="Sarkar A."/>
            <person name="Savel G."/>
            <person name="Schacherer J."/>
            <person name="Seret M.L."/>
            <person name="Talla E."/>
            <person name="Samson G."/>
            <person name="Jubin C."/>
            <person name="Poulain J."/>
            <person name="Vacherie B."/>
            <person name="Barbe V."/>
            <person name="Pelletier E."/>
            <person name="Sherman D.J."/>
            <person name="Westhof E."/>
            <person name="Weissenbach J."/>
            <person name="Baret P.V."/>
            <person name="Wincker P."/>
            <person name="Gaillardin C."/>
            <person name="Dujon B."/>
            <person name="Souciet J.L."/>
        </authorList>
    </citation>
    <scope>NUCLEOTIDE SEQUENCE [LARGE SCALE GENOMIC DNA]</scope>
    <source>
        <strain evidence="2">CBS 270.75 / DBVPG 7215 / KCTC 17166 / NRRL Y-17582</strain>
    </source>
</reference>
<accession>G8JSL8</accession>
<dbReference type="InterPro" id="IPR018855">
    <property type="entry name" value="Psome_chaperone_1_fun"/>
</dbReference>
<dbReference type="STRING" id="931890.G8JSL8"/>
<evidence type="ECO:0000313" key="1">
    <source>
        <dbReference type="EMBL" id="AET39740.1"/>
    </source>
</evidence>
<dbReference type="HOGENOM" id="CLU_095376_0_0_1"/>
<keyword evidence="2" id="KW-1185">Reference proteome</keyword>
<sequence length="261" mass="29379">MIFKQWEFDRIPRHQVQSINSADPTSLLLSPEPVITLDNDINKGYEKAIALPSSLTWLLPADLIHFKQISCLTAVLKQSSNPDPVEIEDVNTSGFYEVDVKPSTKEVRASYPIYELDDHTLVVLIKEDELQHPPILHNFLAIALAKVLRTAIQKVYLLINSDKIIGFKSLSELQPPEFIAGALAAIVTALNSQSSSKEFQHEIMVVQSEGPRGYEIHNITVVDLLVEYMKSTLGYSEEYVTSAYRRWKSNSASQFQSGLYL</sequence>
<dbReference type="EMBL" id="CP002500">
    <property type="protein sequence ID" value="AET39740.1"/>
    <property type="molecule type" value="Genomic_DNA"/>
</dbReference>
<dbReference type="InParanoid" id="G8JSL8"/>
<dbReference type="KEGG" id="erc:Ecym_4720"/>
<dbReference type="RefSeq" id="XP_003646557.1">
    <property type="nucleotide sequence ID" value="XM_003646509.1"/>
</dbReference>
<organism evidence="1 2">
    <name type="scientific">Eremothecium cymbalariae (strain CBS 270.75 / DBVPG 7215 / KCTC 17166 / NRRL Y-17582)</name>
    <name type="common">Yeast</name>
    <dbReference type="NCBI Taxonomy" id="931890"/>
    <lineage>
        <taxon>Eukaryota</taxon>
        <taxon>Fungi</taxon>
        <taxon>Dikarya</taxon>
        <taxon>Ascomycota</taxon>
        <taxon>Saccharomycotina</taxon>
        <taxon>Saccharomycetes</taxon>
        <taxon>Saccharomycetales</taxon>
        <taxon>Saccharomycetaceae</taxon>
        <taxon>Eremothecium</taxon>
    </lineage>
</organism>
<proteinExistence type="predicted"/>
<evidence type="ECO:0008006" key="3">
    <source>
        <dbReference type="Google" id="ProtNLM"/>
    </source>
</evidence>
<dbReference type="OrthoDB" id="4062897at2759"/>
<dbReference type="Proteomes" id="UP000006790">
    <property type="component" value="Chromosome 4"/>
</dbReference>
<evidence type="ECO:0000313" key="2">
    <source>
        <dbReference type="Proteomes" id="UP000006790"/>
    </source>
</evidence>